<sequence length="133" mass="15482">MRNQGKKLSTAQRKEAMIEAMRHTLHNVSAATRYVGVSRTQHYEWLKTDPEYKASIEEVLDIQLDFAFAALMKLIGEGKFPAIKYFLETKGKHRGWGASKAIRNYNYQSTPQLECEFEQMTDEELDLYIKDNE</sequence>
<evidence type="ECO:0000313" key="2">
    <source>
        <dbReference type="Proteomes" id="UP000274593"/>
    </source>
</evidence>
<reference evidence="1 2" key="1">
    <citation type="submission" date="2018-09" db="EMBL/GenBank/DDBJ databases">
        <title>Insights into the microbiota of Asian seabass (Lates calcarifer) with tenacibaculosis symptoms and description of sp. nov. Tenacibaculum singaporense.</title>
        <authorList>
            <person name="Miyake S."/>
            <person name="Soh M."/>
            <person name="Azman M.N."/>
            <person name="Ngoh S.Y."/>
            <person name="Orban L."/>
        </authorList>
    </citation>
    <scope>NUCLEOTIDE SEQUENCE [LARGE SCALE GENOMIC DNA]</scope>
    <source>
        <strain evidence="1 2">DSM 106434</strain>
    </source>
</reference>
<dbReference type="InterPro" id="IPR010921">
    <property type="entry name" value="Trp_repressor/repl_initiator"/>
</dbReference>
<evidence type="ECO:0000313" key="1">
    <source>
        <dbReference type="EMBL" id="AZJ36950.1"/>
    </source>
</evidence>
<protein>
    <recommendedName>
        <fullName evidence="3">Homeodomain phBC6A51-type domain-containing protein</fullName>
    </recommendedName>
</protein>
<organism evidence="1 2">
    <name type="scientific">Tenacibaculum singaporense</name>
    <dbReference type="NCBI Taxonomy" id="2358479"/>
    <lineage>
        <taxon>Bacteria</taxon>
        <taxon>Pseudomonadati</taxon>
        <taxon>Bacteroidota</taxon>
        <taxon>Flavobacteriia</taxon>
        <taxon>Flavobacteriales</taxon>
        <taxon>Flavobacteriaceae</taxon>
        <taxon>Tenacibaculum</taxon>
    </lineage>
</organism>
<proteinExistence type="predicted"/>
<dbReference type="GO" id="GO:0043565">
    <property type="term" value="F:sequence-specific DNA binding"/>
    <property type="evidence" value="ECO:0007669"/>
    <property type="project" value="InterPro"/>
</dbReference>
<evidence type="ECO:0008006" key="3">
    <source>
        <dbReference type="Google" id="ProtNLM"/>
    </source>
</evidence>
<dbReference type="KEGG" id="tsig:D6T69_15940"/>
<dbReference type="AlphaFoldDB" id="A0A3S5HIA2"/>
<keyword evidence="2" id="KW-1185">Reference proteome</keyword>
<dbReference type="EMBL" id="CP032548">
    <property type="protein sequence ID" value="AZJ36950.1"/>
    <property type="molecule type" value="Genomic_DNA"/>
</dbReference>
<gene>
    <name evidence="1" type="ORF">D6T69_15940</name>
</gene>
<dbReference type="SUPFAM" id="SSF48295">
    <property type="entry name" value="TrpR-like"/>
    <property type="match status" value="1"/>
</dbReference>
<accession>A0A3S5HIA2</accession>
<dbReference type="Proteomes" id="UP000274593">
    <property type="component" value="Chromosome"/>
</dbReference>
<dbReference type="RefSeq" id="WP_125069104.1">
    <property type="nucleotide sequence ID" value="NZ_CP032548.1"/>
</dbReference>
<name>A0A3S5HIA2_9FLAO</name>